<sequence length="158" mass="17824">MRIRVIEKKDNEQVARVIRSVLEEFNVPKVGTAYADPELDMMFETYSKPKSAYFVVENEDRIVGCAGIAPLANGAPEVCELQKMYFLSETRGLGIGTQMMEVCLSKAKDFGFEKCYLETMPYMEAAQKLYKKSGFDYLDGPMGCTGHSSCPVWMIKQL</sequence>
<keyword evidence="3" id="KW-1185">Reference proteome</keyword>
<organism evidence="2 3">
    <name type="scientific">Flavobacterium amnicola</name>
    <dbReference type="NCBI Taxonomy" id="2506422"/>
    <lineage>
        <taxon>Bacteria</taxon>
        <taxon>Pseudomonadati</taxon>
        <taxon>Bacteroidota</taxon>
        <taxon>Flavobacteriia</taxon>
        <taxon>Flavobacteriales</taxon>
        <taxon>Flavobacteriaceae</taxon>
        <taxon>Flavobacterium</taxon>
    </lineage>
</organism>
<dbReference type="Gene3D" id="3.40.630.30">
    <property type="match status" value="1"/>
</dbReference>
<evidence type="ECO:0000313" key="2">
    <source>
        <dbReference type="EMBL" id="RXR20414.1"/>
    </source>
</evidence>
<dbReference type="EMBL" id="SBKO01000001">
    <property type="protein sequence ID" value="RXR20414.1"/>
    <property type="molecule type" value="Genomic_DNA"/>
</dbReference>
<accession>A0A4Q1K5H4</accession>
<dbReference type="RefSeq" id="WP_129433098.1">
    <property type="nucleotide sequence ID" value="NZ_SBKO01000001.1"/>
</dbReference>
<protein>
    <submittedName>
        <fullName evidence="2">GNAT family N-acetyltransferase</fullName>
    </submittedName>
</protein>
<name>A0A4Q1K5H4_9FLAO</name>
<dbReference type="InterPro" id="IPR016181">
    <property type="entry name" value="Acyl_CoA_acyltransferase"/>
</dbReference>
<evidence type="ECO:0000259" key="1">
    <source>
        <dbReference type="PROSITE" id="PS51186"/>
    </source>
</evidence>
<dbReference type="InterPro" id="IPR000182">
    <property type="entry name" value="GNAT_dom"/>
</dbReference>
<dbReference type="OrthoDB" id="5419426at2"/>
<dbReference type="PANTHER" id="PTHR43305">
    <property type="entry name" value="FAMILY N-ACETYLTRANSFERASE, PUTATIVE (AFU_ORTHOLOGUE AFUA_2G01380)-RELATED"/>
    <property type="match status" value="1"/>
</dbReference>
<dbReference type="AlphaFoldDB" id="A0A4Q1K5H4"/>
<dbReference type="GO" id="GO:0016747">
    <property type="term" value="F:acyltransferase activity, transferring groups other than amino-acyl groups"/>
    <property type="evidence" value="ECO:0007669"/>
    <property type="project" value="InterPro"/>
</dbReference>
<gene>
    <name evidence="2" type="ORF">EQG63_00325</name>
</gene>
<dbReference type="PANTHER" id="PTHR43305:SF1">
    <property type="entry name" value="FAMILY N-ACETYLTRANSFERASE, PUTATIVE (AFU_ORTHOLOGUE AFUA_2G01380)-RELATED"/>
    <property type="match status" value="1"/>
</dbReference>
<reference evidence="3" key="1">
    <citation type="submission" date="2019-01" db="EMBL/GenBank/DDBJ databases">
        <title>Cytophagaceae bacterium strain CAR-16.</title>
        <authorList>
            <person name="Chen W.-M."/>
        </authorList>
    </citation>
    <scope>NUCLEOTIDE SEQUENCE [LARGE SCALE GENOMIC DNA]</scope>
    <source>
        <strain evidence="3">LLJ-11</strain>
    </source>
</reference>
<proteinExistence type="predicted"/>
<feature type="domain" description="N-acetyltransferase" evidence="1">
    <location>
        <begin position="1"/>
        <end position="158"/>
    </location>
</feature>
<evidence type="ECO:0000313" key="3">
    <source>
        <dbReference type="Proteomes" id="UP000290283"/>
    </source>
</evidence>
<keyword evidence="2" id="KW-0808">Transferase</keyword>
<dbReference type="Pfam" id="PF00583">
    <property type="entry name" value="Acetyltransf_1"/>
    <property type="match status" value="1"/>
</dbReference>
<dbReference type="SUPFAM" id="SSF55729">
    <property type="entry name" value="Acyl-CoA N-acyltransferases (Nat)"/>
    <property type="match status" value="1"/>
</dbReference>
<dbReference type="PROSITE" id="PS51186">
    <property type="entry name" value="GNAT"/>
    <property type="match status" value="1"/>
</dbReference>
<dbReference type="CDD" id="cd04301">
    <property type="entry name" value="NAT_SF"/>
    <property type="match status" value="1"/>
</dbReference>
<dbReference type="Proteomes" id="UP000290283">
    <property type="component" value="Unassembled WGS sequence"/>
</dbReference>
<comment type="caution">
    <text evidence="2">The sequence shown here is derived from an EMBL/GenBank/DDBJ whole genome shotgun (WGS) entry which is preliminary data.</text>
</comment>
<dbReference type="InterPro" id="IPR052777">
    <property type="entry name" value="Acetyltransferase_Enz"/>
</dbReference>